<dbReference type="EMBL" id="JBBMRA010000001">
    <property type="protein sequence ID" value="MEM5534917.1"/>
    <property type="molecule type" value="Genomic_DNA"/>
</dbReference>
<evidence type="ECO:0000259" key="1">
    <source>
        <dbReference type="SMART" id="SM01321"/>
    </source>
</evidence>
<feature type="domain" description="Transposase IS200-like" evidence="1">
    <location>
        <begin position="16"/>
        <end position="122"/>
    </location>
</feature>
<proteinExistence type="predicted"/>
<dbReference type="PANTHER" id="PTHR36966">
    <property type="entry name" value="REP-ASSOCIATED TYROSINE TRANSPOSASE"/>
    <property type="match status" value="1"/>
</dbReference>
<dbReference type="InterPro" id="IPR052715">
    <property type="entry name" value="RAYT_transposase"/>
</dbReference>
<dbReference type="Pfam" id="PF01797">
    <property type="entry name" value="Y1_Tnp"/>
    <property type="match status" value="1"/>
</dbReference>
<gene>
    <name evidence="2" type="ORF">WNY58_00805</name>
</gene>
<dbReference type="SUPFAM" id="SSF143422">
    <property type="entry name" value="Transposase IS200-like"/>
    <property type="match status" value="1"/>
</dbReference>
<name>A0ABU9TMH5_9GAMM</name>
<dbReference type="Gene3D" id="3.30.70.1290">
    <property type="entry name" value="Transposase IS200-like"/>
    <property type="match status" value="1"/>
</dbReference>
<protein>
    <submittedName>
        <fullName evidence="2">Transposase</fullName>
    </submittedName>
</protein>
<dbReference type="PANTHER" id="PTHR36966:SF1">
    <property type="entry name" value="REP-ASSOCIATED TYROSINE TRANSPOSASE"/>
    <property type="match status" value="1"/>
</dbReference>
<dbReference type="NCBIfam" id="NF047646">
    <property type="entry name" value="REP_Tyr_transpos"/>
    <property type="match status" value="1"/>
</dbReference>
<organism evidence="2 3">
    <name type="scientific">Neptuniibacter pectenicola</name>
    <dbReference type="NCBI Taxonomy" id="1806669"/>
    <lineage>
        <taxon>Bacteria</taxon>
        <taxon>Pseudomonadati</taxon>
        <taxon>Pseudomonadota</taxon>
        <taxon>Gammaproteobacteria</taxon>
        <taxon>Oceanospirillales</taxon>
        <taxon>Oceanospirillaceae</taxon>
        <taxon>Neptuniibacter</taxon>
    </lineage>
</organism>
<dbReference type="RefSeq" id="WP_342853399.1">
    <property type="nucleotide sequence ID" value="NZ_JBBMRA010000001.1"/>
</dbReference>
<accession>A0ABU9TMH5</accession>
<keyword evidence="3" id="KW-1185">Reference proteome</keyword>
<dbReference type="InterPro" id="IPR036515">
    <property type="entry name" value="Transposase_17_sf"/>
</dbReference>
<dbReference type="Proteomes" id="UP001449225">
    <property type="component" value="Unassembled WGS sequence"/>
</dbReference>
<dbReference type="SMART" id="SM01321">
    <property type="entry name" value="Y1_Tnp"/>
    <property type="match status" value="1"/>
</dbReference>
<sequence length="143" mass="16803">MQKANAQSLRVGRYSQPNQIYHLTLTCANRRPVFSDPCLAKHAIHSIKRLTPEATTIAFVIMPDHIHWLMQLNDRKSLSHTVRLLKIFISHKAGKIWQKGFYDHALRKEEDIKNIARYIILNPVRAGIVKTIREYPWWDCIYL</sequence>
<reference evidence="2 3" key="1">
    <citation type="submission" date="2024-03" db="EMBL/GenBank/DDBJ databases">
        <title>Community enrichment and isolation of bacterial strains for fucoidan degradation.</title>
        <authorList>
            <person name="Sichert A."/>
        </authorList>
    </citation>
    <scope>NUCLEOTIDE SEQUENCE [LARGE SCALE GENOMIC DNA]</scope>
    <source>
        <strain evidence="2 3">AS76</strain>
    </source>
</reference>
<comment type="caution">
    <text evidence="2">The sequence shown here is derived from an EMBL/GenBank/DDBJ whole genome shotgun (WGS) entry which is preliminary data.</text>
</comment>
<evidence type="ECO:0000313" key="3">
    <source>
        <dbReference type="Proteomes" id="UP001449225"/>
    </source>
</evidence>
<dbReference type="InterPro" id="IPR002686">
    <property type="entry name" value="Transposase_17"/>
</dbReference>
<evidence type="ECO:0000313" key="2">
    <source>
        <dbReference type="EMBL" id="MEM5534917.1"/>
    </source>
</evidence>